<dbReference type="PANTHER" id="PTHR43072:SF23">
    <property type="entry name" value="UPF0039 PROTEIN C11D3.02C"/>
    <property type="match status" value="1"/>
</dbReference>
<keyword evidence="1" id="KW-0808">Transferase</keyword>
<dbReference type="Gene3D" id="3.40.630.30">
    <property type="match status" value="1"/>
</dbReference>
<dbReference type="Pfam" id="PF13420">
    <property type="entry name" value="Acetyltransf_4"/>
    <property type="match status" value="1"/>
</dbReference>
<dbReference type="GO" id="GO:0016747">
    <property type="term" value="F:acyltransferase activity, transferring groups other than amino-acyl groups"/>
    <property type="evidence" value="ECO:0007669"/>
    <property type="project" value="InterPro"/>
</dbReference>
<evidence type="ECO:0000313" key="5">
    <source>
        <dbReference type="Proteomes" id="UP000000845"/>
    </source>
</evidence>
<dbReference type="InterPro" id="IPR016181">
    <property type="entry name" value="Acyl_CoA_acyltransferase"/>
</dbReference>
<reference evidence="4 5" key="2">
    <citation type="journal article" date="2010" name="Stand. Genomic Sci.">
        <title>Complete genome sequence of Sebaldella termitidis type strain (NCTC 11300).</title>
        <authorList>
            <person name="Harmon-Smith M."/>
            <person name="Celia L."/>
            <person name="Chertkov O."/>
            <person name="Lapidus A."/>
            <person name="Copeland A."/>
            <person name="Glavina Del Rio T."/>
            <person name="Nolan M."/>
            <person name="Lucas S."/>
            <person name="Tice H."/>
            <person name="Cheng J.F."/>
            <person name="Han C."/>
            <person name="Detter J.C."/>
            <person name="Bruce D."/>
            <person name="Goodwin L."/>
            <person name="Pitluck S."/>
            <person name="Pati A."/>
            <person name="Liolios K."/>
            <person name="Ivanova N."/>
            <person name="Mavromatis K."/>
            <person name="Mikhailova N."/>
            <person name="Chen A."/>
            <person name="Palaniappan K."/>
            <person name="Land M."/>
            <person name="Hauser L."/>
            <person name="Chang Y.J."/>
            <person name="Jeffries C.D."/>
            <person name="Brettin T."/>
            <person name="Goker M."/>
            <person name="Beck B."/>
            <person name="Bristow J."/>
            <person name="Eisen J.A."/>
            <person name="Markowitz V."/>
            <person name="Hugenholtz P."/>
            <person name="Kyrpides N.C."/>
            <person name="Klenk H.P."/>
            <person name="Chen F."/>
        </authorList>
    </citation>
    <scope>NUCLEOTIDE SEQUENCE [LARGE SCALE GENOMIC DNA]</scope>
    <source>
        <strain evidence="5">ATCC 33386 / NCTC 11300</strain>
    </source>
</reference>
<reference evidence="5" key="1">
    <citation type="submission" date="2009-09" db="EMBL/GenBank/DDBJ databases">
        <title>The complete chromosome of Sebaldella termitidis ATCC 33386.</title>
        <authorList>
            <consortium name="US DOE Joint Genome Institute (JGI-PGF)"/>
            <person name="Lucas S."/>
            <person name="Copeland A."/>
            <person name="Lapidus A."/>
            <person name="Glavina del Rio T."/>
            <person name="Dalin E."/>
            <person name="Tice H."/>
            <person name="Bruce D."/>
            <person name="Goodwin L."/>
            <person name="Pitluck S."/>
            <person name="Kyrpides N."/>
            <person name="Mavromatis K."/>
            <person name="Ivanova N."/>
            <person name="Mikhailova N."/>
            <person name="Sims D."/>
            <person name="Meincke L."/>
            <person name="Brettin T."/>
            <person name="Detter J.C."/>
            <person name="Han C."/>
            <person name="Larimer F."/>
            <person name="Land M."/>
            <person name="Hauser L."/>
            <person name="Markowitz V."/>
            <person name="Cheng J.F."/>
            <person name="Hugenholtz P."/>
            <person name="Woyke T."/>
            <person name="Wu D."/>
            <person name="Eisen J.A."/>
        </authorList>
    </citation>
    <scope>NUCLEOTIDE SEQUENCE [LARGE SCALE GENOMIC DNA]</scope>
    <source>
        <strain evidence="5">ATCC 33386 / NCTC 11300</strain>
    </source>
</reference>
<keyword evidence="5" id="KW-1185">Reference proteome</keyword>
<dbReference type="HOGENOM" id="CLU_013985_4_2_0"/>
<feature type="domain" description="N-acetyltransferase" evidence="3">
    <location>
        <begin position="1"/>
        <end position="165"/>
    </location>
</feature>
<dbReference type="InterPro" id="IPR000182">
    <property type="entry name" value="GNAT_dom"/>
</dbReference>
<dbReference type="PROSITE" id="PS51186">
    <property type="entry name" value="GNAT"/>
    <property type="match status" value="1"/>
</dbReference>
<dbReference type="EMBL" id="CP001739">
    <property type="protein sequence ID" value="ACZ08778.1"/>
    <property type="molecule type" value="Genomic_DNA"/>
</dbReference>
<dbReference type="CDD" id="cd04301">
    <property type="entry name" value="NAT_SF"/>
    <property type="match status" value="1"/>
</dbReference>
<evidence type="ECO:0000256" key="1">
    <source>
        <dbReference type="ARBA" id="ARBA00022679"/>
    </source>
</evidence>
<dbReference type="AlphaFoldDB" id="D1AJ90"/>
<dbReference type="STRING" id="526218.Sterm_1921"/>
<dbReference type="SUPFAM" id="SSF55729">
    <property type="entry name" value="Acyl-CoA N-acyltransferases (Nat)"/>
    <property type="match status" value="1"/>
</dbReference>
<dbReference type="PANTHER" id="PTHR43072">
    <property type="entry name" value="N-ACETYLTRANSFERASE"/>
    <property type="match status" value="1"/>
</dbReference>
<sequence length="165" mass="18912">MIRGVEIRDAADIAAIYNYYIRETIITFETEEIDTAEMENRIKKILEAGYPFIVHEENNKITGYAYVGKFRERSAYSESLETSIYLDINEKGRGIGRKLYKRLIELSQEAGVHVLIGVVSYPNLASQRLHESVGFEKAGVIKEAGKKFGKYIDVEFWSYILGKDK</sequence>
<organism evidence="4 5">
    <name type="scientific">Sebaldella termitidis (strain ATCC 33386 / NCTC 11300)</name>
    <dbReference type="NCBI Taxonomy" id="526218"/>
    <lineage>
        <taxon>Bacteria</taxon>
        <taxon>Fusobacteriati</taxon>
        <taxon>Fusobacteriota</taxon>
        <taxon>Fusobacteriia</taxon>
        <taxon>Fusobacteriales</taxon>
        <taxon>Leptotrichiaceae</taxon>
        <taxon>Sebaldella</taxon>
    </lineage>
</organism>
<evidence type="ECO:0000313" key="4">
    <source>
        <dbReference type="EMBL" id="ACZ08778.1"/>
    </source>
</evidence>
<dbReference type="eggNOG" id="COG1247">
    <property type="taxonomic scope" value="Bacteria"/>
</dbReference>
<dbReference type="Proteomes" id="UP000000845">
    <property type="component" value="Chromosome"/>
</dbReference>
<proteinExistence type="predicted"/>
<accession>D1AJ90</accession>
<evidence type="ECO:0000259" key="3">
    <source>
        <dbReference type="PROSITE" id="PS51186"/>
    </source>
</evidence>
<name>D1AJ90_SEBTE</name>
<gene>
    <name evidence="4" type="ordered locus">Sterm_1921</name>
</gene>
<dbReference type="KEGG" id="str:Sterm_1921"/>
<evidence type="ECO:0000256" key="2">
    <source>
        <dbReference type="ARBA" id="ARBA00023315"/>
    </source>
</evidence>
<dbReference type="RefSeq" id="WP_012861372.1">
    <property type="nucleotide sequence ID" value="NC_013517.1"/>
</dbReference>
<protein>
    <submittedName>
        <fullName evidence="4">Phosphinothricin acetyltransferase</fullName>
    </submittedName>
</protein>
<keyword evidence="2" id="KW-0012">Acyltransferase</keyword>